<dbReference type="InterPro" id="IPR002259">
    <property type="entry name" value="Eqnu_transpt"/>
</dbReference>
<comment type="caution">
    <text evidence="8">The sequence shown here is derived from an EMBL/GenBank/DDBJ whole genome shotgun (WGS) entry which is preliminary data.</text>
</comment>
<feature type="transmembrane region" description="Helical" evidence="7">
    <location>
        <begin position="6"/>
        <end position="26"/>
    </location>
</feature>
<accession>A0A9P8RVM2</accession>
<dbReference type="SUPFAM" id="SSF103473">
    <property type="entry name" value="MFS general substrate transporter"/>
    <property type="match status" value="1"/>
</dbReference>
<dbReference type="InterPro" id="IPR036259">
    <property type="entry name" value="MFS_trans_sf"/>
</dbReference>
<feature type="transmembrane region" description="Helical" evidence="7">
    <location>
        <begin position="384"/>
        <end position="404"/>
    </location>
</feature>
<evidence type="ECO:0000256" key="7">
    <source>
        <dbReference type="SAM" id="Phobius"/>
    </source>
</evidence>
<gene>
    <name evidence="8" type="ORF">SS50377_27090</name>
</gene>
<comment type="subcellular location">
    <subcellularLocation>
        <location evidence="1">Membrane</location>
        <topology evidence="1">Multi-pass membrane protein</topology>
    </subcellularLocation>
</comment>
<protein>
    <submittedName>
        <fullName evidence="8">Nucleoside transporter</fullName>
    </submittedName>
</protein>
<dbReference type="GeneID" id="94301113"/>
<feature type="transmembrane region" description="Helical" evidence="7">
    <location>
        <begin position="98"/>
        <end position="122"/>
    </location>
</feature>
<feature type="transmembrane region" description="Helical" evidence="7">
    <location>
        <begin position="70"/>
        <end position="92"/>
    </location>
</feature>
<dbReference type="GO" id="GO:0005337">
    <property type="term" value="F:nucleoside transmembrane transporter activity"/>
    <property type="evidence" value="ECO:0007669"/>
    <property type="project" value="InterPro"/>
</dbReference>
<name>A0A9P8RVM2_9EUKA</name>
<feature type="transmembrane region" description="Helical" evidence="7">
    <location>
        <begin position="341"/>
        <end position="363"/>
    </location>
</feature>
<dbReference type="KEGG" id="ssao:94301113"/>
<dbReference type="PANTHER" id="PTHR10332">
    <property type="entry name" value="EQUILIBRATIVE NUCLEOSIDE TRANSPORTER"/>
    <property type="match status" value="1"/>
</dbReference>
<reference evidence="8 9" key="1">
    <citation type="journal article" date="2014" name="PLoS Genet.">
        <title>The Genome of Spironucleus salmonicida Highlights a Fish Pathogen Adapted to Fluctuating Environments.</title>
        <authorList>
            <person name="Xu F."/>
            <person name="Jerlstrom-Hultqvist J."/>
            <person name="Einarsson E."/>
            <person name="Astvaldsson A."/>
            <person name="Svard S.G."/>
            <person name="Andersson J.O."/>
        </authorList>
    </citation>
    <scope>NUCLEOTIDE SEQUENCE [LARGE SCALE GENOMIC DNA]</scope>
    <source>
        <strain evidence="8 9">ATCC 50377</strain>
    </source>
</reference>
<feature type="transmembrane region" description="Helical" evidence="7">
    <location>
        <begin position="167"/>
        <end position="189"/>
    </location>
</feature>
<dbReference type="GO" id="GO:0005886">
    <property type="term" value="C:plasma membrane"/>
    <property type="evidence" value="ECO:0007669"/>
    <property type="project" value="TreeGrafter"/>
</dbReference>
<feature type="transmembrane region" description="Helical" evidence="7">
    <location>
        <begin position="305"/>
        <end position="326"/>
    </location>
</feature>
<evidence type="ECO:0000313" key="9">
    <source>
        <dbReference type="Proteomes" id="UP000018208"/>
    </source>
</evidence>
<evidence type="ECO:0000256" key="2">
    <source>
        <dbReference type="ARBA" id="ARBA00007965"/>
    </source>
</evidence>
<evidence type="ECO:0000256" key="6">
    <source>
        <dbReference type="ARBA" id="ARBA00023136"/>
    </source>
</evidence>
<keyword evidence="3" id="KW-0813">Transport</keyword>
<organism evidence="8 9">
    <name type="scientific">Spironucleus salmonicida</name>
    <dbReference type="NCBI Taxonomy" id="348837"/>
    <lineage>
        <taxon>Eukaryota</taxon>
        <taxon>Metamonada</taxon>
        <taxon>Diplomonadida</taxon>
        <taxon>Hexamitidae</taxon>
        <taxon>Hexamitinae</taxon>
        <taxon>Spironucleus</taxon>
    </lineage>
</organism>
<dbReference type="Proteomes" id="UP000018208">
    <property type="component" value="Unassembled WGS sequence"/>
</dbReference>
<dbReference type="EMBL" id="AUWU02000007">
    <property type="protein sequence ID" value="KAH0570800.1"/>
    <property type="molecule type" value="Genomic_DNA"/>
</dbReference>
<keyword evidence="4 7" id="KW-0812">Transmembrane</keyword>
<evidence type="ECO:0000256" key="4">
    <source>
        <dbReference type="ARBA" id="ARBA00022692"/>
    </source>
</evidence>
<dbReference type="OrthoDB" id="1856718at2759"/>
<dbReference type="PANTHER" id="PTHR10332:SF10">
    <property type="entry name" value="EQUILIBRATIVE NUCLEOSIDE TRANSPORTER 4"/>
    <property type="match status" value="1"/>
</dbReference>
<keyword evidence="9" id="KW-1185">Reference proteome</keyword>
<feature type="transmembrane region" description="Helical" evidence="7">
    <location>
        <begin position="233"/>
        <end position="254"/>
    </location>
</feature>
<sequence>MKIDTVYFQIVTFGVMIYFPFFSLLASNNYWTQFYSLQFTTYASCTYNVLESLGSIVSVPLMKKVSIHSIVNITLIFNLLSLILIPVLVFISNKLTRSILTLIPIALMGICGGTCFTALATFTSQIEQQYAQALQLGTGLSELIVQVLKILFFYTGTLFGGSDENQVFLENLCYFLTAFLYIVLVTFLWQQMTKQHQFARQVIANYDEAEGLLHGSDNDSLQPIKVKLSKKSINIGIAMFFTQFITYLTFPALTTSIPFIQNINSGLQFLDPQFSLWIMSSYLFSDFFGRMIIKSRFIQRFYSYQLAVTVAYFRICLVPLFFIVNLPRPKEQVLPLIHNDIFSFILVAIFSLTGGMNLTVIFVRAQDNILSVQEIHKISNFISIMCTVGCTVSSFVAIPISLIVKDE</sequence>
<keyword evidence="6 7" id="KW-0472">Membrane</keyword>
<evidence type="ECO:0000256" key="3">
    <source>
        <dbReference type="ARBA" id="ARBA00022448"/>
    </source>
</evidence>
<dbReference type="AlphaFoldDB" id="A0A9P8RVM2"/>
<evidence type="ECO:0000313" key="8">
    <source>
        <dbReference type="EMBL" id="KAH0570800.1"/>
    </source>
</evidence>
<dbReference type="RefSeq" id="XP_067761573.1">
    <property type="nucleotide sequence ID" value="XM_067910886.1"/>
</dbReference>
<keyword evidence="5 7" id="KW-1133">Transmembrane helix</keyword>
<proteinExistence type="inferred from homology"/>
<feature type="transmembrane region" description="Helical" evidence="7">
    <location>
        <begin position="274"/>
        <end position="293"/>
    </location>
</feature>
<comment type="similarity">
    <text evidence="2">Belongs to the SLC29A/ENT transporter (TC 2.A.57) family.</text>
</comment>
<evidence type="ECO:0000256" key="5">
    <source>
        <dbReference type="ARBA" id="ARBA00022989"/>
    </source>
</evidence>
<evidence type="ECO:0000256" key="1">
    <source>
        <dbReference type="ARBA" id="ARBA00004141"/>
    </source>
</evidence>